<dbReference type="InterPro" id="IPR015330">
    <property type="entry name" value="DNA_primase/pol_bifunc_N"/>
</dbReference>
<dbReference type="PANTHER" id="PTHR35372">
    <property type="entry name" value="ATP BINDING PROTEIN-RELATED"/>
    <property type="match status" value="1"/>
</dbReference>
<dbReference type="AlphaFoldDB" id="A0A6N6MMG7"/>
<dbReference type="SMART" id="SM00942">
    <property type="entry name" value="PriCT_1"/>
    <property type="match status" value="1"/>
</dbReference>
<feature type="domain" description="Primase C-terminal 1" evidence="2">
    <location>
        <begin position="214"/>
        <end position="280"/>
    </location>
</feature>
<protein>
    <submittedName>
        <fullName evidence="4">DNA primase</fullName>
    </submittedName>
</protein>
<dbReference type="InterPro" id="IPR014820">
    <property type="entry name" value="PriCT_1"/>
</dbReference>
<dbReference type="Pfam" id="PF08708">
    <property type="entry name" value="PriCT_1"/>
    <property type="match status" value="1"/>
</dbReference>
<sequence length="290" mass="31011">MTDTARLDAALYLASRGGRVFPLHGIRADDGGRLVCTCGKPDCTDAGKHPLAKLAPRGLTNATSHEHIIRHWFTTAPFANGGLATGNAVVLDVDPRHGGDESLQALEAEHGPLPHSCRALTGGGGEHIFFRPPEGVEIRNSAGDHGGLAPGLDIRGTGGYVVAPPSLHASGRSYEWSVDHHPDDAPMAEMPVWMVQALTRPSEGAARDPSEWRRLVSEGVADGGRNVAVSRLTGHLLRRYVDPGMAHELVQAWNLARCRPPLAADEVTKTVGSIAKKELRRREARDGSRS</sequence>
<dbReference type="InterPro" id="IPR051620">
    <property type="entry name" value="ORF904-like_C"/>
</dbReference>
<keyword evidence="5" id="KW-1185">Reference proteome</keyword>
<dbReference type="Proteomes" id="UP000441523">
    <property type="component" value="Unassembled WGS sequence"/>
</dbReference>
<gene>
    <name evidence="4" type="ORF">F6X51_19575</name>
</gene>
<evidence type="ECO:0000256" key="1">
    <source>
        <dbReference type="ARBA" id="ARBA00022801"/>
    </source>
</evidence>
<keyword evidence="1" id="KW-0378">Hydrolase</keyword>
<evidence type="ECO:0000313" key="4">
    <source>
        <dbReference type="EMBL" id="KAB1071514.1"/>
    </source>
</evidence>
<dbReference type="EMBL" id="VZZJ01000019">
    <property type="protein sequence ID" value="KAB1071514.1"/>
    <property type="molecule type" value="Genomic_DNA"/>
</dbReference>
<evidence type="ECO:0000313" key="5">
    <source>
        <dbReference type="Proteomes" id="UP000441523"/>
    </source>
</evidence>
<organism evidence="4 5">
    <name type="scientific">Methylobacterium planeticum</name>
    <dbReference type="NCBI Taxonomy" id="2615211"/>
    <lineage>
        <taxon>Bacteria</taxon>
        <taxon>Pseudomonadati</taxon>
        <taxon>Pseudomonadota</taxon>
        <taxon>Alphaproteobacteria</taxon>
        <taxon>Hyphomicrobiales</taxon>
        <taxon>Methylobacteriaceae</taxon>
        <taxon>Methylobacterium</taxon>
    </lineage>
</organism>
<evidence type="ECO:0000259" key="3">
    <source>
        <dbReference type="SMART" id="SM00943"/>
    </source>
</evidence>
<comment type="caution">
    <text evidence="4">The sequence shown here is derived from an EMBL/GenBank/DDBJ whole genome shotgun (WGS) entry which is preliminary data.</text>
</comment>
<dbReference type="GO" id="GO:0016787">
    <property type="term" value="F:hydrolase activity"/>
    <property type="evidence" value="ECO:0007669"/>
    <property type="project" value="UniProtKB-KW"/>
</dbReference>
<reference evidence="4 5" key="1">
    <citation type="submission" date="2019-09" db="EMBL/GenBank/DDBJ databases">
        <title>YIM 132548 draft genome.</title>
        <authorList>
            <person name="Jiang L."/>
        </authorList>
    </citation>
    <scope>NUCLEOTIDE SEQUENCE [LARGE SCALE GENOMIC DNA]</scope>
    <source>
        <strain evidence="4 5">YIM 132548</strain>
    </source>
</reference>
<evidence type="ECO:0000259" key="2">
    <source>
        <dbReference type="SMART" id="SM00942"/>
    </source>
</evidence>
<proteinExistence type="predicted"/>
<feature type="domain" description="DNA primase/polymerase bifunctional N-terminal" evidence="3">
    <location>
        <begin position="10"/>
        <end position="194"/>
    </location>
</feature>
<name>A0A6N6MMG7_9HYPH</name>
<dbReference type="Pfam" id="PF09250">
    <property type="entry name" value="Prim-Pol"/>
    <property type="match status" value="1"/>
</dbReference>
<dbReference type="SMART" id="SM00943">
    <property type="entry name" value="Prim-Pol"/>
    <property type="match status" value="1"/>
</dbReference>
<accession>A0A6N6MMG7</accession>
<dbReference type="PANTHER" id="PTHR35372:SF2">
    <property type="entry name" value="SF3 HELICASE DOMAIN-CONTAINING PROTEIN"/>
    <property type="match status" value="1"/>
</dbReference>
<dbReference type="RefSeq" id="WP_150965353.1">
    <property type="nucleotide sequence ID" value="NZ_VZZJ01000019.1"/>
</dbReference>
<dbReference type="CDD" id="cd04859">
    <property type="entry name" value="Prim_Pol"/>
    <property type="match status" value="1"/>
</dbReference>
<dbReference type="SUPFAM" id="SSF56747">
    <property type="entry name" value="Prim-pol domain"/>
    <property type="match status" value="1"/>
</dbReference>